<keyword evidence="16" id="KW-1185">Reference proteome</keyword>
<reference evidence="15" key="2">
    <citation type="submission" date="2025-08" db="UniProtKB">
        <authorList>
            <consortium name="Ensembl"/>
        </authorList>
    </citation>
    <scope>IDENTIFICATION</scope>
</reference>
<keyword evidence="5 12" id="KW-0175">Coiled coil</keyword>
<name>G1P1R5_MYOLU</name>
<feature type="domain" description="Myosin motor" evidence="14">
    <location>
        <begin position="10"/>
        <end position="703"/>
    </location>
</feature>
<evidence type="ECO:0000256" key="13">
    <source>
        <dbReference type="SAM" id="MobiDB-lite"/>
    </source>
</evidence>
<keyword evidence="6 11" id="KW-0518">Myosin</keyword>
<dbReference type="Gene3D" id="1.20.58.530">
    <property type="match status" value="1"/>
</dbReference>
<evidence type="ECO:0000313" key="16">
    <source>
        <dbReference type="Proteomes" id="UP000001074"/>
    </source>
</evidence>
<evidence type="ECO:0000256" key="1">
    <source>
        <dbReference type="ARBA" id="ARBA00008314"/>
    </source>
</evidence>
<dbReference type="InterPro" id="IPR036961">
    <property type="entry name" value="Kinesin_motor_dom_sf"/>
</dbReference>
<evidence type="ECO:0000256" key="4">
    <source>
        <dbReference type="ARBA" id="ARBA00022840"/>
    </source>
</evidence>
<organism evidence="15 16">
    <name type="scientific">Myotis lucifugus</name>
    <name type="common">Little brown bat</name>
    <dbReference type="NCBI Taxonomy" id="59463"/>
    <lineage>
        <taxon>Eukaryota</taxon>
        <taxon>Metazoa</taxon>
        <taxon>Chordata</taxon>
        <taxon>Craniata</taxon>
        <taxon>Vertebrata</taxon>
        <taxon>Euteleostomi</taxon>
        <taxon>Mammalia</taxon>
        <taxon>Eutheria</taxon>
        <taxon>Laurasiatheria</taxon>
        <taxon>Chiroptera</taxon>
        <taxon>Yangochiroptera</taxon>
        <taxon>Vespertilionidae</taxon>
        <taxon>Myotis</taxon>
    </lineage>
</organism>
<dbReference type="Ensembl" id="ENSMLUT00000004143.2">
    <property type="protein sequence ID" value="ENSMLUP00000003772.2"/>
    <property type="gene ID" value="ENSMLUG00000004102.2"/>
</dbReference>
<dbReference type="PRINTS" id="PR00193">
    <property type="entry name" value="MYOSINHEAVY"/>
</dbReference>
<dbReference type="GO" id="GO:0051015">
    <property type="term" value="F:actin filament binding"/>
    <property type="evidence" value="ECO:0007669"/>
    <property type="project" value="TreeGrafter"/>
</dbReference>
<proteinExistence type="inferred from homology"/>
<feature type="coiled-coil region" evidence="12">
    <location>
        <begin position="1114"/>
        <end position="1220"/>
    </location>
</feature>
<dbReference type="PROSITE" id="PS51456">
    <property type="entry name" value="MYOSIN_MOTOR"/>
    <property type="match status" value="1"/>
</dbReference>
<dbReference type="InParanoid" id="G1P1R5"/>
<dbReference type="FunFam" id="1.20.5.340:FF:000019">
    <property type="entry name" value="Myosin heavy chain, isoform G"/>
    <property type="match status" value="1"/>
</dbReference>
<evidence type="ECO:0000256" key="7">
    <source>
        <dbReference type="ARBA" id="ARBA00023175"/>
    </source>
</evidence>
<evidence type="ECO:0000256" key="12">
    <source>
        <dbReference type="SAM" id="Coils"/>
    </source>
</evidence>
<dbReference type="InterPro" id="IPR001609">
    <property type="entry name" value="Myosin_head_motor_dom-like"/>
</dbReference>
<reference evidence="15 16" key="1">
    <citation type="journal article" date="2011" name="Nature">
        <title>A high-resolution map of human evolutionary constraint using 29 mammals.</title>
        <authorList>
            <person name="Lindblad-Toh K."/>
            <person name="Garber M."/>
            <person name="Zuk O."/>
            <person name="Lin M.F."/>
            <person name="Parker B.J."/>
            <person name="Washietl S."/>
            <person name="Kheradpour P."/>
            <person name="Ernst J."/>
            <person name="Jordan G."/>
            <person name="Mauceli E."/>
            <person name="Ward L.D."/>
            <person name="Lowe C.B."/>
            <person name="Holloway A.K."/>
            <person name="Clamp M."/>
            <person name="Gnerre S."/>
            <person name="Alfoldi J."/>
            <person name="Beal K."/>
            <person name="Chang J."/>
            <person name="Clawson H."/>
            <person name="Cuff J."/>
            <person name="Di Palma F."/>
            <person name="Fitzgerald S."/>
            <person name="Flicek P."/>
            <person name="Guttman M."/>
            <person name="Hubisz M.J."/>
            <person name="Jaffe D.B."/>
            <person name="Jungreis I."/>
            <person name="Kent W.J."/>
            <person name="Kostka D."/>
            <person name="Lara M."/>
            <person name="Martins A.L."/>
            <person name="Massingham T."/>
            <person name="Moltke I."/>
            <person name="Raney B.J."/>
            <person name="Rasmussen M.D."/>
            <person name="Robinson J."/>
            <person name="Stark A."/>
            <person name="Vilella A.J."/>
            <person name="Wen J."/>
            <person name="Xie X."/>
            <person name="Zody M.C."/>
            <person name="Baldwin J."/>
            <person name="Bloom T."/>
            <person name="Chin C.W."/>
            <person name="Heiman D."/>
            <person name="Nicol R."/>
            <person name="Nusbaum C."/>
            <person name="Young S."/>
            <person name="Wilkinson J."/>
            <person name="Worley K.C."/>
            <person name="Kovar C.L."/>
            <person name="Muzny D.M."/>
            <person name="Gibbs R.A."/>
            <person name="Cree A."/>
            <person name="Dihn H.H."/>
            <person name="Fowler G."/>
            <person name="Jhangiani S."/>
            <person name="Joshi V."/>
            <person name="Lee S."/>
            <person name="Lewis L.R."/>
            <person name="Nazareth L.V."/>
            <person name="Okwuonu G."/>
            <person name="Santibanez J."/>
            <person name="Warren W.C."/>
            <person name="Mardis E.R."/>
            <person name="Weinstock G.M."/>
            <person name="Wilson R.K."/>
            <person name="Delehaunty K."/>
            <person name="Dooling D."/>
            <person name="Fronik C."/>
            <person name="Fulton L."/>
            <person name="Fulton B."/>
            <person name="Graves T."/>
            <person name="Minx P."/>
            <person name="Sodergren E."/>
            <person name="Birney E."/>
            <person name="Margulies E.H."/>
            <person name="Herrero J."/>
            <person name="Green E.D."/>
            <person name="Haussler D."/>
            <person name="Siepel A."/>
            <person name="Goldman N."/>
            <person name="Pollard K.S."/>
            <person name="Pedersen J.S."/>
            <person name="Lander E.S."/>
            <person name="Kellis M."/>
        </authorList>
    </citation>
    <scope>NUCLEOTIDE SEQUENCE [LARGE SCALE GENOMIC DNA]</scope>
</reference>
<dbReference type="Pfam" id="PF00063">
    <property type="entry name" value="Myosin_head"/>
    <property type="match status" value="1"/>
</dbReference>
<evidence type="ECO:0000313" key="15">
    <source>
        <dbReference type="Ensembl" id="ENSMLUP00000003772.2"/>
    </source>
</evidence>
<keyword evidence="7 11" id="KW-0505">Motor protein</keyword>
<feature type="coiled-coil region" evidence="12">
    <location>
        <begin position="774"/>
        <end position="964"/>
    </location>
</feature>
<dbReference type="EMBL" id="AAPE02020365">
    <property type="status" value="NOT_ANNOTATED_CDS"/>
    <property type="molecule type" value="Genomic_DNA"/>
</dbReference>
<evidence type="ECO:0000256" key="5">
    <source>
        <dbReference type="ARBA" id="ARBA00023054"/>
    </source>
</evidence>
<evidence type="ECO:0000259" key="14">
    <source>
        <dbReference type="PROSITE" id="PS51456"/>
    </source>
</evidence>
<dbReference type="Gene3D" id="1.20.5.4820">
    <property type="match status" value="1"/>
</dbReference>
<dbReference type="OMA" id="RKQQCAI"/>
<dbReference type="GO" id="GO:0007015">
    <property type="term" value="P:actin filament organization"/>
    <property type="evidence" value="ECO:0007669"/>
    <property type="project" value="TreeGrafter"/>
</dbReference>
<evidence type="ECO:0000256" key="10">
    <source>
        <dbReference type="ARBA" id="ARBA00038612"/>
    </source>
</evidence>
<gene>
    <name evidence="15" type="primary">MYH15</name>
</gene>
<evidence type="ECO:0000256" key="11">
    <source>
        <dbReference type="PROSITE-ProRule" id="PRU00782"/>
    </source>
</evidence>
<dbReference type="PANTHER" id="PTHR13140">
    <property type="entry name" value="MYOSIN"/>
    <property type="match status" value="1"/>
</dbReference>
<keyword evidence="3 11" id="KW-0547">Nucleotide-binding</keyword>
<dbReference type="SUPFAM" id="SSF52540">
    <property type="entry name" value="P-loop containing nucleoside triphosphate hydrolases"/>
    <property type="match status" value="1"/>
</dbReference>
<keyword evidence="9 11" id="KW-0009">Actin-binding</keyword>
<dbReference type="FunCoup" id="G1P1R5">
    <property type="interactions" value="10"/>
</dbReference>
<reference evidence="15" key="3">
    <citation type="submission" date="2025-09" db="UniProtKB">
        <authorList>
            <consortium name="Ensembl"/>
        </authorList>
    </citation>
    <scope>IDENTIFICATION</scope>
</reference>
<dbReference type="STRING" id="59463.ENSMLUP00000003772"/>
<sequence length="1496" mass="171521">VQQMSPPQFNMVEDTNMLTRLSEAAVLHTLKSLLLGWLTYCTYSGLFCVSINPKWLPGHQKEVAAADKRAESEGPPHICRAAESAFQDMLHIFQIRSIFCRGGSGAGKTVNTKHIIQYFATIATMRKKKRERTKEQLDNYGKGTLEDQIEQVNPILEAFRNAKTLINDNSSHFGKFIRMHFCARGKLSSADIDIYLLEKSCVIFQQPGERNYHLFYQILSGKRELHDMLLVSEKPSDFHFCCHGEVAVESSDDAQESPATDQGIDILGILPEEKYGSYKLTGAIMHLGNMKFKQKPREEQVEADGTESAEKAAFLMGINSSELVKGLIHPRIKVGNDYVTRGQNIEQVTSAIDALCKSIYKRMVKWLDDTYQQALDAKLPGQFFIGILDITGFEILDYNSLEQLCINLTNEKLQQFFNQHMLVLGQEDYIKEGIDWMSMGFGLDLQACIDLVEKPMGIFFILEEECMFSQATDVTFKTKFFDNFGKSVHFQKPDKKKKYEAHLELVHYAGMVPYNISVWLKKNKDILNERVVAIFQKLLANLFENYISTDSGENGFGENKHKKGASFQVVASLHKENLNKLMTNLKSTAPHFVRCIKCNINRIPGVMDPHLVLQQLGCNGVLEAIRICRKGFPNQLLILNKGKIRFCILNLKAFPKSKFMSSRKLAEELLGSLEIAHTQYRLGITKVFLKVGFLGGQLEAMKDERLSKVFTLFQARVPGTLMQTKFQRTLEEMDALLSIQWNARSFMTVKNWPWMRLFFKIKPLVKSAWMGKKVAGLKEECVQLQRALEESESQREKLEAKQVYLIWERNDVQITITNQERETLANAEEQCELLIKSKIQLEARVKALSARVEKEAEINSELTARGRKLEDECSEFKKEIDDLETILVKSQKQKCATEHKAKNLSEEMESLTNLTAKVVQEARQQTLDDLYTEQEKLSNLSKANLKLKQQVDEFEGALEQERKAKMNVKGKSANWRAISSCTRRVWHLESSQLELTEKLRKKELEMSQMNSKVEHEKDLVAQPRQMVKELQTHIQHLKEELEVRRITQAKVERDRADLTQELEDLNGRLGQAGGDSLASGRKLRDRKLQKLRGDMEEATLHFEATSELRHAYILTDRKSQVEDLQQIKQKLEKDKSDLQLEVDDHLTHVEQMTELKVNAEKLCSMRKECLNEANVKLDEVTQLANDLTAQKKLIKPHINNDEFLRRLEEKEALLNQLSKEKSIFIWKIEGLKGQLEEDTKSQSALAQSLQSAKCDCDLRESNMKNKRPRLSCSGLSPKAMLQWRMKYEDDAIHRTEDLEDAKNKLAIRLQEAAGARGVANARNDSLERTRHHLQLDLVDALWDLGKACSTAAVLDEQQHFDMCLDGWRQRLEESQANLDASQEEAQALSTELLKLRHTCEKSTVSQETLQGENYSLQEEISNLTNQLREENKKLSEMEKVKKEIEQEKTEVQVVPEEAEDTAVSFSQGRLERCQLELSDTKAELERRLSEKDEEIE</sequence>
<dbReference type="InterPro" id="IPR027417">
    <property type="entry name" value="P-loop_NTPase"/>
</dbReference>
<feature type="region of interest" description="Disordered" evidence="13">
    <location>
        <begin position="1446"/>
        <end position="1465"/>
    </location>
</feature>
<dbReference type="Gene3D" id="1.20.120.720">
    <property type="entry name" value="Myosin VI head, motor domain, U50 subdomain"/>
    <property type="match status" value="1"/>
</dbReference>
<dbReference type="EMBL" id="AAPE02020364">
    <property type="status" value="NOT_ANNOTATED_CDS"/>
    <property type="molecule type" value="Genomic_DNA"/>
</dbReference>
<dbReference type="EMBL" id="AAPE02020366">
    <property type="status" value="NOT_ANNOTATED_CDS"/>
    <property type="molecule type" value="Genomic_DNA"/>
</dbReference>
<comment type="subunit">
    <text evidence="10">Muscle myosin is a hexameric protein that consists of 2 heavy chain subunits (MHC), 2 alkali light chain subunits (MLC) and 2 regulatory light chain subunits (MLC-2).</text>
</comment>
<dbReference type="GO" id="GO:0005524">
    <property type="term" value="F:ATP binding"/>
    <property type="evidence" value="ECO:0007669"/>
    <property type="project" value="UniProtKB-UniRule"/>
</dbReference>
<dbReference type="SMART" id="SM00242">
    <property type="entry name" value="MYSc"/>
    <property type="match status" value="1"/>
</dbReference>
<feature type="coiled-coil region" evidence="12">
    <location>
        <begin position="992"/>
        <end position="1019"/>
    </location>
</feature>
<dbReference type="eggNOG" id="KOG0161">
    <property type="taxonomic scope" value="Eukaryota"/>
</dbReference>
<keyword evidence="8" id="KW-0514">Muscle protein</keyword>
<dbReference type="FunFam" id="1.10.10.820:FF:000001">
    <property type="entry name" value="Myosin heavy chain"/>
    <property type="match status" value="1"/>
</dbReference>
<dbReference type="Pfam" id="PF01576">
    <property type="entry name" value="Myosin_tail_1"/>
    <property type="match status" value="1"/>
</dbReference>
<dbReference type="Proteomes" id="UP000001074">
    <property type="component" value="Unassembled WGS sequence"/>
</dbReference>
<dbReference type="GO" id="GO:0016459">
    <property type="term" value="C:myosin complex"/>
    <property type="evidence" value="ECO:0007669"/>
    <property type="project" value="UniProtKB-KW"/>
</dbReference>
<dbReference type="GO" id="GO:0032982">
    <property type="term" value="C:myosin filament"/>
    <property type="evidence" value="ECO:0007669"/>
    <property type="project" value="UniProtKB-KW"/>
</dbReference>
<dbReference type="GO" id="GO:0016020">
    <property type="term" value="C:membrane"/>
    <property type="evidence" value="ECO:0007669"/>
    <property type="project" value="TreeGrafter"/>
</dbReference>
<dbReference type="Gene3D" id="3.40.850.10">
    <property type="entry name" value="Kinesin motor domain"/>
    <property type="match status" value="1"/>
</dbReference>
<evidence type="ECO:0000256" key="3">
    <source>
        <dbReference type="ARBA" id="ARBA00022741"/>
    </source>
</evidence>
<protein>
    <submittedName>
        <fullName evidence="15">Myosin heavy chain 15</fullName>
    </submittedName>
</protein>
<dbReference type="InterPro" id="IPR002928">
    <property type="entry name" value="Myosin_tail"/>
</dbReference>
<feature type="binding site" evidence="11">
    <location>
        <begin position="102"/>
        <end position="109"/>
    </location>
    <ligand>
        <name>ATP</name>
        <dbReference type="ChEBI" id="CHEBI:30616"/>
    </ligand>
</feature>
<keyword evidence="4 11" id="KW-0067">ATP-binding</keyword>
<comment type="similarity">
    <text evidence="1 11">Belongs to the TRAFAC class myosin-kinesin ATPase superfamily. Myosin family.</text>
</comment>
<dbReference type="FunFam" id="1.20.120.720:FF:000001">
    <property type="entry name" value="Myosin heavy chain, muscle"/>
    <property type="match status" value="1"/>
</dbReference>
<dbReference type="GeneTree" id="ENSGT00940000160318"/>
<evidence type="ECO:0000256" key="8">
    <source>
        <dbReference type="ARBA" id="ARBA00023179"/>
    </source>
</evidence>
<dbReference type="HOGENOM" id="CLU_000192_8_0_1"/>
<dbReference type="FunFam" id="1.20.58.530:FF:000001">
    <property type="entry name" value="Myosin heavy chain"/>
    <property type="match status" value="1"/>
</dbReference>
<feature type="region of interest" description="Actin-binding" evidence="11">
    <location>
        <begin position="578"/>
        <end position="600"/>
    </location>
</feature>
<evidence type="ECO:0000256" key="2">
    <source>
        <dbReference type="ARBA" id="ARBA00022433"/>
    </source>
</evidence>
<accession>G1P1R5</accession>
<dbReference type="GO" id="GO:0000146">
    <property type="term" value="F:microfilament motor activity"/>
    <property type="evidence" value="ECO:0007669"/>
    <property type="project" value="TreeGrafter"/>
</dbReference>
<dbReference type="PANTHER" id="PTHR13140:SF857">
    <property type="entry name" value="MYOSIN-11"/>
    <property type="match status" value="1"/>
</dbReference>
<evidence type="ECO:0000256" key="6">
    <source>
        <dbReference type="ARBA" id="ARBA00023123"/>
    </source>
</evidence>
<evidence type="ECO:0000256" key="9">
    <source>
        <dbReference type="ARBA" id="ARBA00023203"/>
    </source>
</evidence>
<dbReference type="GO" id="GO:0005829">
    <property type="term" value="C:cytosol"/>
    <property type="evidence" value="ECO:0007669"/>
    <property type="project" value="Ensembl"/>
</dbReference>
<keyword evidence="2" id="KW-0787">Thick filament</keyword>
<dbReference type="Gene3D" id="1.10.10.820">
    <property type="match status" value="1"/>
</dbReference>
<dbReference type="Gene3D" id="1.20.5.340">
    <property type="match status" value="1"/>
</dbReference>
<dbReference type="SUPFAM" id="SSF90257">
    <property type="entry name" value="Myosin rod fragments"/>
    <property type="match status" value="3"/>
</dbReference>